<dbReference type="EMBL" id="BAAADD010000012">
    <property type="protein sequence ID" value="GAA0585826.1"/>
    <property type="molecule type" value="Genomic_DNA"/>
</dbReference>
<dbReference type="CDD" id="cd00075">
    <property type="entry name" value="HATPase"/>
    <property type="match status" value="1"/>
</dbReference>
<dbReference type="PANTHER" id="PTHR45436:SF8">
    <property type="entry name" value="HISTIDINE KINASE"/>
    <property type="match status" value="1"/>
</dbReference>
<dbReference type="SMART" id="SM00387">
    <property type="entry name" value="HATPase_c"/>
    <property type="match status" value="1"/>
</dbReference>
<evidence type="ECO:0000256" key="8">
    <source>
        <dbReference type="ARBA" id="ARBA00022989"/>
    </source>
</evidence>
<keyword evidence="6 11" id="KW-0812">Transmembrane</keyword>
<dbReference type="PROSITE" id="PS50109">
    <property type="entry name" value="HIS_KIN"/>
    <property type="match status" value="1"/>
</dbReference>
<keyword evidence="14" id="KW-0547">Nucleotide-binding</keyword>
<feature type="domain" description="Histidine kinase" evidence="12">
    <location>
        <begin position="224"/>
        <end position="436"/>
    </location>
</feature>
<keyword evidence="15" id="KW-1185">Reference proteome</keyword>
<dbReference type="CDD" id="cd00082">
    <property type="entry name" value="HisKA"/>
    <property type="match status" value="1"/>
</dbReference>
<dbReference type="InterPro" id="IPR036097">
    <property type="entry name" value="HisK_dim/P_sf"/>
</dbReference>
<evidence type="ECO:0000256" key="4">
    <source>
        <dbReference type="ARBA" id="ARBA00022553"/>
    </source>
</evidence>
<dbReference type="InterPro" id="IPR004358">
    <property type="entry name" value="Sig_transdc_His_kin-like_C"/>
</dbReference>
<protein>
    <recommendedName>
        <fullName evidence="3">histidine kinase</fullName>
        <ecNumber evidence="3">2.7.13.3</ecNumber>
    </recommendedName>
</protein>
<keyword evidence="8 11" id="KW-1133">Transmembrane helix</keyword>
<keyword evidence="10 11" id="KW-0472">Membrane</keyword>
<comment type="catalytic activity">
    <reaction evidence="1">
        <text>ATP + protein L-histidine = ADP + protein N-phospho-L-histidine.</text>
        <dbReference type="EC" id="2.7.13.3"/>
    </reaction>
</comment>
<sequence length="436" mass="46976">MLLFTVSVGLLAALTYFLVVSRLDLEFRNHIRADTHTLSAEFAAGGPKQLLRAISERQHNRTAGGLYYSVLDSNGLALTGTAERHSCEAGWFEVVGPPDGDEPSGEMERLAVFATPLRQGYCLMVGDDYGKVRGVGTLVLRTFGWVILITLTLAVAGGLLLSSRFLKRIDIINRTAEAIIEGDIRQRIPRRAAPDDLDRLAATLNRMLDRTNDLMDSLRHVTSDIAHDLRTPLGRLRNQLEDAKAHAGTPEEFRAAAEEAIAEVDGLLSTFSAILRIAQIEGGSRRAGFKAFSLSRLVEDVCESFADAVEEASKRLTAEVAPNLAVNGDQELLVQALVNLIENAIAYTPQGSVIAVGLQRCEGRICLSVADNGPGVPETDLERIFQRFVRLEPSRSTAGNGLGLSIVAAVAELHGGAARASDNHPGLRIALTLPAA</sequence>
<keyword evidence="14" id="KW-0067">ATP-binding</keyword>
<dbReference type="PRINTS" id="PR00344">
    <property type="entry name" value="BCTRLSENSOR"/>
</dbReference>
<organism evidence="14 15">
    <name type="scientific">Rhizomicrobium electricum</name>
    <dbReference type="NCBI Taxonomy" id="480070"/>
    <lineage>
        <taxon>Bacteria</taxon>
        <taxon>Pseudomonadati</taxon>
        <taxon>Pseudomonadota</taxon>
        <taxon>Alphaproteobacteria</taxon>
        <taxon>Micropepsales</taxon>
        <taxon>Micropepsaceae</taxon>
        <taxon>Rhizomicrobium</taxon>
    </lineage>
</organism>
<evidence type="ECO:0000256" key="9">
    <source>
        <dbReference type="ARBA" id="ARBA00023012"/>
    </source>
</evidence>
<dbReference type="InterPro" id="IPR003661">
    <property type="entry name" value="HisK_dim/P_dom"/>
</dbReference>
<dbReference type="SMART" id="SM00388">
    <property type="entry name" value="HisKA"/>
    <property type="match status" value="1"/>
</dbReference>
<dbReference type="SUPFAM" id="SSF158472">
    <property type="entry name" value="HAMP domain-like"/>
    <property type="match status" value="1"/>
</dbReference>
<dbReference type="SUPFAM" id="SSF55874">
    <property type="entry name" value="ATPase domain of HSP90 chaperone/DNA topoisomerase II/histidine kinase"/>
    <property type="match status" value="1"/>
</dbReference>
<evidence type="ECO:0000256" key="1">
    <source>
        <dbReference type="ARBA" id="ARBA00000085"/>
    </source>
</evidence>
<dbReference type="InterPro" id="IPR036890">
    <property type="entry name" value="HATPase_C_sf"/>
</dbReference>
<evidence type="ECO:0000256" key="6">
    <source>
        <dbReference type="ARBA" id="ARBA00022692"/>
    </source>
</evidence>
<evidence type="ECO:0000256" key="11">
    <source>
        <dbReference type="SAM" id="Phobius"/>
    </source>
</evidence>
<feature type="domain" description="HAMP" evidence="13">
    <location>
        <begin position="163"/>
        <end position="216"/>
    </location>
</feature>
<evidence type="ECO:0000313" key="15">
    <source>
        <dbReference type="Proteomes" id="UP001499951"/>
    </source>
</evidence>
<dbReference type="EC" id="2.7.13.3" evidence="3"/>
<evidence type="ECO:0000256" key="5">
    <source>
        <dbReference type="ARBA" id="ARBA00022679"/>
    </source>
</evidence>
<dbReference type="CDD" id="cd06225">
    <property type="entry name" value="HAMP"/>
    <property type="match status" value="1"/>
</dbReference>
<dbReference type="Pfam" id="PF00672">
    <property type="entry name" value="HAMP"/>
    <property type="match status" value="1"/>
</dbReference>
<dbReference type="Pfam" id="PF02518">
    <property type="entry name" value="HATPase_c"/>
    <property type="match status" value="1"/>
</dbReference>
<dbReference type="Gene3D" id="3.30.565.10">
    <property type="entry name" value="Histidine kinase-like ATPase, C-terminal domain"/>
    <property type="match status" value="1"/>
</dbReference>
<keyword evidence="9" id="KW-0902">Two-component regulatory system</keyword>
<dbReference type="Gene3D" id="1.10.287.130">
    <property type="match status" value="1"/>
</dbReference>
<evidence type="ECO:0000256" key="2">
    <source>
        <dbReference type="ARBA" id="ARBA00004370"/>
    </source>
</evidence>
<dbReference type="SMART" id="SM00304">
    <property type="entry name" value="HAMP"/>
    <property type="match status" value="1"/>
</dbReference>
<dbReference type="InterPro" id="IPR050428">
    <property type="entry name" value="TCS_sensor_his_kinase"/>
</dbReference>
<name>A0ABP3Q8U2_9PROT</name>
<proteinExistence type="predicted"/>
<accession>A0ABP3Q8U2</accession>
<dbReference type="InterPro" id="IPR003660">
    <property type="entry name" value="HAMP_dom"/>
</dbReference>
<evidence type="ECO:0000256" key="10">
    <source>
        <dbReference type="ARBA" id="ARBA00023136"/>
    </source>
</evidence>
<dbReference type="InterPro" id="IPR003594">
    <property type="entry name" value="HATPase_dom"/>
</dbReference>
<evidence type="ECO:0000259" key="12">
    <source>
        <dbReference type="PROSITE" id="PS50109"/>
    </source>
</evidence>
<dbReference type="PROSITE" id="PS50885">
    <property type="entry name" value="HAMP"/>
    <property type="match status" value="1"/>
</dbReference>
<reference evidence="15" key="1">
    <citation type="journal article" date="2019" name="Int. J. Syst. Evol. Microbiol.">
        <title>The Global Catalogue of Microorganisms (GCM) 10K type strain sequencing project: providing services to taxonomists for standard genome sequencing and annotation.</title>
        <authorList>
            <consortium name="The Broad Institute Genomics Platform"/>
            <consortium name="The Broad Institute Genome Sequencing Center for Infectious Disease"/>
            <person name="Wu L."/>
            <person name="Ma J."/>
        </authorList>
    </citation>
    <scope>NUCLEOTIDE SEQUENCE [LARGE SCALE GENOMIC DNA]</scope>
    <source>
        <strain evidence="15">JCM 15089</strain>
    </source>
</reference>
<comment type="subcellular location">
    <subcellularLocation>
        <location evidence="2">Membrane</location>
    </subcellularLocation>
</comment>
<keyword evidence="4" id="KW-0597">Phosphoprotein</keyword>
<dbReference type="SUPFAM" id="SSF47384">
    <property type="entry name" value="Homodimeric domain of signal transducing histidine kinase"/>
    <property type="match status" value="1"/>
</dbReference>
<comment type="caution">
    <text evidence="14">The sequence shown here is derived from an EMBL/GenBank/DDBJ whole genome shotgun (WGS) entry which is preliminary data.</text>
</comment>
<dbReference type="Pfam" id="PF00512">
    <property type="entry name" value="HisKA"/>
    <property type="match status" value="1"/>
</dbReference>
<keyword evidence="7" id="KW-0418">Kinase</keyword>
<dbReference type="InterPro" id="IPR005467">
    <property type="entry name" value="His_kinase_dom"/>
</dbReference>
<evidence type="ECO:0000256" key="3">
    <source>
        <dbReference type="ARBA" id="ARBA00012438"/>
    </source>
</evidence>
<dbReference type="GO" id="GO:0005524">
    <property type="term" value="F:ATP binding"/>
    <property type="evidence" value="ECO:0007669"/>
    <property type="project" value="UniProtKB-KW"/>
</dbReference>
<evidence type="ECO:0000313" key="14">
    <source>
        <dbReference type="EMBL" id="GAA0585826.1"/>
    </source>
</evidence>
<dbReference type="Gene3D" id="6.10.340.10">
    <property type="match status" value="1"/>
</dbReference>
<dbReference type="PANTHER" id="PTHR45436">
    <property type="entry name" value="SENSOR HISTIDINE KINASE YKOH"/>
    <property type="match status" value="1"/>
</dbReference>
<evidence type="ECO:0000256" key="7">
    <source>
        <dbReference type="ARBA" id="ARBA00022777"/>
    </source>
</evidence>
<keyword evidence="5" id="KW-0808">Transferase</keyword>
<evidence type="ECO:0000259" key="13">
    <source>
        <dbReference type="PROSITE" id="PS50885"/>
    </source>
</evidence>
<gene>
    <name evidence="14" type="ORF">GCM10008942_38490</name>
</gene>
<feature type="transmembrane region" description="Helical" evidence="11">
    <location>
        <begin position="143"/>
        <end position="161"/>
    </location>
</feature>
<dbReference type="Proteomes" id="UP001499951">
    <property type="component" value="Unassembled WGS sequence"/>
</dbReference>